<evidence type="ECO:0000256" key="2">
    <source>
        <dbReference type="ARBA" id="ARBA00023043"/>
    </source>
</evidence>
<dbReference type="PANTHER" id="PTHR24198">
    <property type="entry name" value="ANKYRIN REPEAT AND PROTEIN KINASE DOMAIN-CONTAINING PROTEIN"/>
    <property type="match status" value="1"/>
</dbReference>
<feature type="repeat" description="ANK" evidence="3">
    <location>
        <begin position="210"/>
        <end position="236"/>
    </location>
</feature>
<dbReference type="OrthoDB" id="47330at2759"/>
<feature type="compositionally biased region" description="Basic and acidic residues" evidence="4">
    <location>
        <begin position="253"/>
        <end position="284"/>
    </location>
</feature>
<dbReference type="SUPFAM" id="SSF48403">
    <property type="entry name" value="Ankyrin repeat"/>
    <property type="match status" value="1"/>
</dbReference>
<dbReference type="GeneID" id="94830574"/>
<evidence type="ECO:0000313" key="6">
    <source>
        <dbReference type="Proteomes" id="UP000179807"/>
    </source>
</evidence>
<evidence type="ECO:0000256" key="3">
    <source>
        <dbReference type="PROSITE-ProRule" id="PRU00023"/>
    </source>
</evidence>
<comment type="caution">
    <text evidence="5">The sequence shown here is derived from an EMBL/GenBank/DDBJ whole genome shotgun (WGS) entry which is preliminary data.</text>
</comment>
<dbReference type="RefSeq" id="XP_068347647.1">
    <property type="nucleotide sequence ID" value="XM_068495870.1"/>
</dbReference>
<feature type="compositionally biased region" description="Acidic residues" evidence="4">
    <location>
        <begin position="179"/>
        <end position="188"/>
    </location>
</feature>
<dbReference type="VEuPathDB" id="TrichDB:TRFO_11155"/>
<evidence type="ECO:0000313" key="5">
    <source>
        <dbReference type="EMBL" id="OHS94510.1"/>
    </source>
</evidence>
<evidence type="ECO:0000256" key="4">
    <source>
        <dbReference type="SAM" id="MobiDB-lite"/>
    </source>
</evidence>
<dbReference type="InterPro" id="IPR036770">
    <property type="entry name" value="Ankyrin_rpt-contain_sf"/>
</dbReference>
<name>A0A1J4J5I6_9EUKA</name>
<dbReference type="SMART" id="SM00248">
    <property type="entry name" value="ANK"/>
    <property type="match status" value="4"/>
</dbReference>
<keyword evidence="1" id="KW-0677">Repeat</keyword>
<dbReference type="PANTHER" id="PTHR24198:SF165">
    <property type="entry name" value="ANKYRIN REPEAT-CONTAINING PROTEIN-RELATED"/>
    <property type="match status" value="1"/>
</dbReference>
<dbReference type="Pfam" id="PF00023">
    <property type="entry name" value="Ank"/>
    <property type="match status" value="1"/>
</dbReference>
<feature type="region of interest" description="Disordered" evidence="4">
    <location>
        <begin position="251"/>
        <end position="284"/>
    </location>
</feature>
<gene>
    <name evidence="5" type="ORF">TRFO_11155</name>
</gene>
<proteinExistence type="predicted"/>
<dbReference type="Proteomes" id="UP000179807">
    <property type="component" value="Unassembled WGS sequence"/>
</dbReference>
<dbReference type="PROSITE" id="PS50297">
    <property type="entry name" value="ANK_REP_REGION"/>
    <property type="match status" value="1"/>
</dbReference>
<organism evidence="5 6">
    <name type="scientific">Tritrichomonas foetus</name>
    <dbReference type="NCBI Taxonomy" id="1144522"/>
    <lineage>
        <taxon>Eukaryota</taxon>
        <taxon>Metamonada</taxon>
        <taxon>Parabasalia</taxon>
        <taxon>Tritrichomonadida</taxon>
        <taxon>Tritrichomonadidae</taxon>
        <taxon>Tritrichomonas</taxon>
    </lineage>
</organism>
<dbReference type="AlphaFoldDB" id="A0A1J4J5I6"/>
<feature type="compositionally biased region" description="Acidic residues" evidence="4">
    <location>
        <begin position="325"/>
        <end position="340"/>
    </location>
</feature>
<dbReference type="EMBL" id="MLAK01001315">
    <property type="protein sequence ID" value="OHS94510.1"/>
    <property type="molecule type" value="Genomic_DNA"/>
</dbReference>
<protein>
    <recommendedName>
        <fullName evidence="7">Ankyrin repeat protein</fullName>
    </recommendedName>
</protein>
<dbReference type="Gene3D" id="1.25.40.20">
    <property type="entry name" value="Ankyrin repeat-containing domain"/>
    <property type="match status" value="2"/>
</dbReference>
<evidence type="ECO:0000256" key="1">
    <source>
        <dbReference type="ARBA" id="ARBA00022737"/>
    </source>
</evidence>
<evidence type="ECO:0008006" key="7">
    <source>
        <dbReference type="Google" id="ProtNLM"/>
    </source>
</evidence>
<accession>A0A1J4J5I6</accession>
<sequence length="461" mass="52197">MSTEEKPVNNPPKSFQEMVVEAIKNGDLQDFRRCCVGKNDINRRLLPHKDLKPIPKYNPNERYLEVKGPTMVMFAILCERDDILQMILEQKQPDLSICVEGYNALHLAAMTKDFKCLRLLLQNKWIQENIDFPVELHGTTPKENEFTTALHIAVSNRRYANAILLLDDTPVNPKKTKEGDEEEEEEELGQGQGDADAHRNQANVNQKSTSGSTPLYIATYLNDLKMVRILLSAGADPTIICGKGATAQQLAEENQKKNNERKQRQAEREKENPSRKGKHRKEEKDDIDEIVDLFRNGDDSNSFPNLKQLYAPELVEEKDKLIDQDGSDDEEEEDEDDDEQINIKSTKSKQNHSQYDGDENDRPKQKPKKSKNNGNLLKKILSQLNQINARLDKLERGTSQGVGNFPNQSGNIVSPPNPDVISIAVDVCNKCGAAGAKKCPNCNNFYCDKCTRLSQFHPCHQ</sequence>
<keyword evidence="2 3" id="KW-0040">ANK repeat</keyword>
<dbReference type="PROSITE" id="PS50088">
    <property type="entry name" value="ANK_REPEAT"/>
    <property type="match status" value="1"/>
</dbReference>
<keyword evidence="6" id="KW-1185">Reference proteome</keyword>
<reference evidence="5" key="1">
    <citation type="submission" date="2016-10" db="EMBL/GenBank/DDBJ databases">
        <authorList>
            <person name="Benchimol M."/>
            <person name="Almeida L.G."/>
            <person name="Vasconcelos A.T."/>
            <person name="Perreira-Neves A."/>
            <person name="Rosa I.A."/>
            <person name="Tasca T."/>
            <person name="Bogo M.R."/>
            <person name="de Souza W."/>
        </authorList>
    </citation>
    <scope>NUCLEOTIDE SEQUENCE [LARGE SCALE GENOMIC DNA]</scope>
    <source>
        <strain evidence="5">K</strain>
    </source>
</reference>
<dbReference type="InterPro" id="IPR002110">
    <property type="entry name" value="Ankyrin_rpt"/>
</dbReference>
<feature type="region of interest" description="Disordered" evidence="4">
    <location>
        <begin position="323"/>
        <end position="375"/>
    </location>
</feature>
<feature type="region of interest" description="Disordered" evidence="4">
    <location>
        <begin position="170"/>
        <end position="197"/>
    </location>
</feature>
<dbReference type="Pfam" id="PF12796">
    <property type="entry name" value="Ank_2"/>
    <property type="match status" value="1"/>
</dbReference>